<dbReference type="Proteomes" id="UP000526125">
    <property type="component" value="Unassembled WGS sequence"/>
</dbReference>
<accession>A0A7Y6C3I8</accession>
<evidence type="ECO:0000259" key="1">
    <source>
        <dbReference type="Pfam" id="PF12146"/>
    </source>
</evidence>
<dbReference type="RefSeq" id="WP_175399481.1">
    <property type="nucleotide sequence ID" value="NZ_JABMCB010000206.1"/>
</dbReference>
<keyword evidence="3" id="KW-1185">Reference proteome</keyword>
<protein>
    <submittedName>
        <fullName evidence="2">Alpha/beta hydrolase</fullName>
    </submittedName>
</protein>
<dbReference type="Gene3D" id="3.40.50.1820">
    <property type="entry name" value="alpha/beta hydrolase"/>
    <property type="match status" value="1"/>
</dbReference>
<dbReference type="EMBL" id="JABMCB010000206">
    <property type="protein sequence ID" value="NUU79935.1"/>
    <property type="molecule type" value="Genomic_DNA"/>
</dbReference>
<evidence type="ECO:0000313" key="2">
    <source>
        <dbReference type="EMBL" id="NUU79935.1"/>
    </source>
</evidence>
<dbReference type="AlphaFoldDB" id="A0A7Y6C3I8"/>
<comment type="caution">
    <text evidence="2">The sequence shown here is derived from an EMBL/GenBank/DDBJ whole genome shotgun (WGS) entry which is preliminary data.</text>
</comment>
<feature type="domain" description="Serine aminopeptidase S33" evidence="1">
    <location>
        <begin position="29"/>
        <end position="291"/>
    </location>
</feature>
<dbReference type="PANTHER" id="PTHR11614">
    <property type="entry name" value="PHOSPHOLIPASE-RELATED"/>
    <property type="match status" value="1"/>
</dbReference>
<organism evidence="2 3">
    <name type="scientific">Paenibacillus xylanilyticus</name>
    <dbReference type="NCBI Taxonomy" id="248903"/>
    <lineage>
        <taxon>Bacteria</taxon>
        <taxon>Bacillati</taxon>
        <taxon>Bacillota</taxon>
        <taxon>Bacilli</taxon>
        <taxon>Bacillales</taxon>
        <taxon>Paenibacillaceae</taxon>
        <taxon>Paenibacillus</taxon>
    </lineage>
</organism>
<reference evidence="2 3" key="1">
    <citation type="submission" date="2020-05" db="EMBL/GenBank/DDBJ databases">
        <title>Genome Sequencing of Type Strains.</title>
        <authorList>
            <person name="Lemaire J.F."/>
            <person name="Inderbitzin P."/>
            <person name="Gregorio O.A."/>
            <person name="Collins S.B."/>
            <person name="Wespe N."/>
            <person name="Knight-Connoni V."/>
        </authorList>
    </citation>
    <scope>NUCLEOTIDE SEQUENCE [LARGE SCALE GENOMIC DNA]</scope>
    <source>
        <strain evidence="2 3">LMG 21957</strain>
    </source>
</reference>
<dbReference type="InterPro" id="IPR022742">
    <property type="entry name" value="Hydrolase_4"/>
</dbReference>
<dbReference type="GO" id="GO:0016787">
    <property type="term" value="F:hydrolase activity"/>
    <property type="evidence" value="ECO:0007669"/>
    <property type="project" value="UniProtKB-KW"/>
</dbReference>
<dbReference type="InterPro" id="IPR029058">
    <property type="entry name" value="AB_hydrolase_fold"/>
</dbReference>
<name>A0A7Y6C3I8_9BACL</name>
<gene>
    <name evidence="2" type="ORF">HP552_32625</name>
</gene>
<dbReference type="InterPro" id="IPR051044">
    <property type="entry name" value="MAG_DAG_Lipase"/>
</dbReference>
<dbReference type="Pfam" id="PF12146">
    <property type="entry name" value="Hydrolase_4"/>
    <property type="match status" value="1"/>
</dbReference>
<proteinExistence type="predicted"/>
<sequence>MQESTFALVGNDGTRIHVYRWLPDPECDIRGVVQIAHGMAETAARYAEFAECLTSHGYAVYANDHRGHGKSVENPKLLGNAGADAFRWMASDMINLGEVASKEHPGVPLFLMGHSMGSFLVQHLMYAGHERYHAFILSGTNGKRNFLRFGEKLAVMQCSIQGATHPSMLLNAIVFGGFNRAFRPANTPFDWLSRDADEVKRFIDDPLCGAICTAGFFRDFFKLLLEIHMPENMERIPKDKPVYLFSGEQDPVGLHGKGVHNLVAQYRQLQLHDVEYRLYPDGRHEMLHETNREEVCLHVVDWLERHMPAFGQDSPPEVNEVIADSV</sequence>
<dbReference type="SUPFAM" id="SSF53474">
    <property type="entry name" value="alpha/beta-Hydrolases"/>
    <property type="match status" value="1"/>
</dbReference>
<evidence type="ECO:0000313" key="3">
    <source>
        <dbReference type="Proteomes" id="UP000526125"/>
    </source>
</evidence>
<keyword evidence="2" id="KW-0378">Hydrolase</keyword>